<keyword evidence="12" id="KW-1185">Reference proteome</keyword>
<sequence>MTNIGAGRFLPARLSLPALREAARSCEGCDLYRNATQTVFGAGMTHATYMLVGEQPGDQEDRQGAPFVGPAGRILDKGLAEAGIDRESVYVTNAVKHFKFELRGKRRIHQRPSAAEIDACRPWLDAEMRLVDPVVTVVLGATAARALLGPGFRVTRERGRPVPRREGAFYVATIHPSAILRAPDQDEAYEGFLEDLKAAAALGPPTRSRPPDGLS</sequence>
<organism evidence="11 12">
    <name type="scientific">Planotetraspora phitsanulokensis</name>
    <dbReference type="NCBI Taxonomy" id="575192"/>
    <lineage>
        <taxon>Bacteria</taxon>
        <taxon>Bacillati</taxon>
        <taxon>Actinomycetota</taxon>
        <taxon>Actinomycetes</taxon>
        <taxon>Streptosporangiales</taxon>
        <taxon>Streptosporangiaceae</taxon>
        <taxon>Planotetraspora</taxon>
    </lineage>
</organism>
<dbReference type="GO" id="GO:0006281">
    <property type="term" value="P:DNA repair"/>
    <property type="evidence" value="ECO:0007669"/>
    <property type="project" value="UniProtKB-KW"/>
</dbReference>
<feature type="domain" description="Uracil-DNA glycosylase-like" evidence="10">
    <location>
        <begin position="40"/>
        <end position="197"/>
    </location>
</feature>
<keyword evidence="3" id="KW-0004">4Fe-4S</keyword>
<dbReference type="SUPFAM" id="SSF52141">
    <property type="entry name" value="Uracil-DNA glycosylase-like"/>
    <property type="match status" value="1"/>
</dbReference>
<dbReference type="InterPro" id="IPR005273">
    <property type="entry name" value="Ura-DNA_glyco_family4"/>
</dbReference>
<keyword evidence="6" id="KW-0378">Hydrolase</keyword>
<dbReference type="EMBL" id="BOOP01000027">
    <property type="protein sequence ID" value="GII40636.1"/>
    <property type="molecule type" value="Genomic_DNA"/>
</dbReference>
<dbReference type="InterPro" id="IPR005122">
    <property type="entry name" value="Uracil-DNA_glycosylase-like"/>
</dbReference>
<dbReference type="InterPro" id="IPR036895">
    <property type="entry name" value="Uracil-DNA_glycosylase-like_sf"/>
</dbReference>
<dbReference type="Proteomes" id="UP000622547">
    <property type="component" value="Unassembled WGS sequence"/>
</dbReference>
<evidence type="ECO:0000256" key="3">
    <source>
        <dbReference type="ARBA" id="ARBA00022485"/>
    </source>
</evidence>
<evidence type="ECO:0000313" key="11">
    <source>
        <dbReference type="EMBL" id="GII40636.1"/>
    </source>
</evidence>
<keyword evidence="9" id="KW-0234">DNA repair</keyword>
<dbReference type="GO" id="GO:0046872">
    <property type="term" value="F:metal ion binding"/>
    <property type="evidence" value="ECO:0007669"/>
    <property type="project" value="UniProtKB-KW"/>
</dbReference>
<dbReference type="SMART" id="SM00986">
    <property type="entry name" value="UDG"/>
    <property type="match status" value="1"/>
</dbReference>
<accession>A0A8J3UC69</accession>
<dbReference type="Gene3D" id="3.40.470.10">
    <property type="entry name" value="Uracil-DNA glycosylase-like domain"/>
    <property type="match status" value="1"/>
</dbReference>
<comment type="similarity">
    <text evidence="1">Belongs to the uracil-DNA glycosylase (UDG) superfamily. Type 4 (UDGa) family.</text>
</comment>
<name>A0A8J3UC69_9ACTN</name>
<gene>
    <name evidence="11" type="primary">dpo</name>
    <name evidence="11" type="ORF">Pph01_56390</name>
</gene>
<dbReference type="CDD" id="cd10030">
    <property type="entry name" value="UDG-F4_TTUDGA_SPO1dp_like"/>
    <property type="match status" value="1"/>
</dbReference>
<dbReference type="GO" id="GO:0097506">
    <property type="term" value="F:deaminated base DNA N-glycosylase activity"/>
    <property type="evidence" value="ECO:0007669"/>
    <property type="project" value="UniProtKB-ARBA"/>
</dbReference>
<evidence type="ECO:0000256" key="6">
    <source>
        <dbReference type="ARBA" id="ARBA00022801"/>
    </source>
</evidence>
<reference evidence="11 12" key="1">
    <citation type="submission" date="2021-01" db="EMBL/GenBank/DDBJ databases">
        <title>Whole genome shotgun sequence of Planotetraspora phitsanulokensis NBRC 104273.</title>
        <authorList>
            <person name="Komaki H."/>
            <person name="Tamura T."/>
        </authorList>
    </citation>
    <scope>NUCLEOTIDE SEQUENCE [LARGE SCALE GENOMIC DNA]</scope>
    <source>
        <strain evidence="11 12">NBRC 104273</strain>
    </source>
</reference>
<evidence type="ECO:0000259" key="10">
    <source>
        <dbReference type="SMART" id="SM00986"/>
    </source>
</evidence>
<evidence type="ECO:0000256" key="2">
    <source>
        <dbReference type="ARBA" id="ARBA00019403"/>
    </source>
</evidence>
<evidence type="ECO:0000256" key="9">
    <source>
        <dbReference type="ARBA" id="ARBA00023204"/>
    </source>
</evidence>
<dbReference type="NCBIfam" id="TIGR03914">
    <property type="entry name" value="UDG_fam_dom"/>
    <property type="match status" value="1"/>
</dbReference>
<evidence type="ECO:0000256" key="1">
    <source>
        <dbReference type="ARBA" id="ARBA00006521"/>
    </source>
</evidence>
<dbReference type="RefSeq" id="WP_239117062.1">
    <property type="nucleotide sequence ID" value="NZ_BAABHI010000006.1"/>
</dbReference>
<comment type="caution">
    <text evidence="11">The sequence shown here is derived from an EMBL/GenBank/DDBJ whole genome shotgun (WGS) entry which is preliminary data.</text>
</comment>
<evidence type="ECO:0000256" key="5">
    <source>
        <dbReference type="ARBA" id="ARBA00022763"/>
    </source>
</evidence>
<keyword evidence="7" id="KW-0408">Iron</keyword>
<dbReference type="GO" id="GO:0051539">
    <property type="term" value="F:4 iron, 4 sulfur cluster binding"/>
    <property type="evidence" value="ECO:0007669"/>
    <property type="project" value="UniProtKB-KW"/>
</dbReference>
<dbReference type="InterPro" id="IPR051536">
    <property type="entry name" value="UDG_Type-4/5"/>
</dbReference>
<dbReference type="SMART" id="SM00987">
    <property type="entry name" value="UreE_C"/>
    <property type="match status" value="1"/>
</dbReference>
<keyword evidence="4" id="KW-0479">Metal-binding</keyword>
<protein>
    <recommendedName>
        <fullName evidence="2">Type-4 uracil-DNA glycosylase</fullName>
    </recommendedName>
</protein>
<evidence type="ECO:0000313" key="12">
    <source>
        <dbReference type="Proteomes" id="UP000622547"/>
    </source>
</evidence>
<evidence type="ECO:0000256" key="7">
    <source>
        <dbReference type="ARBA" id="ARBA00023004"/>
    </source>
</evidence>
<dbReference type="NCBIfam" id="TIGR00758">
    <property type="entry name" value="UDG_fam4"/>
    <property type="match status" value="1"/>
</dbReference>
<evidence type="ECO:0000256" key="8">
    <source>
        <dbReference type="ARBA" id="ARBA00023014"/>
    </source>
</evidence>
<dbReference type="PANTHER" id="PTHR33693">
    <property type="entry name" value="TYPE-5 URACIL-DNA GLYCOSYLASE"/>
    <property type="match status" value="1"/>
</dbReference>
<evidence type="ECO:0000256" key="4">
    <source>
        <dbReference type="ARBA" id="ARBA00022723"/>
    </source>
</evidence>
<keyword evidence="8" id="KW-0411">Iron-sulfur</keyword>
<dbReference type="PANTHER" id="PTHR33693:SF9">
    <property type="entry name" value="TYPE-4 URACIL-DNA GLYCOSYLASE"/>
    <property type="match status" value="1"/>
</dbReference>
<dbReference type="Pfam" id="PF03167">
    <property type="entry name" value="UDG"/>
    <property type="match status" value="1"/>
</dbReference>
<proteinExistence type="inferred from homology"/>
<keyword evidence="5" id="KW-0227">DNA damage</keyword>
<dbReference type="AlphaFoldDB" id="A0A8J3UC69"/>